<protein>
    <submittedName>
        <fullName evidence="4">Uncharacterized protein</fullName>
    </submittedName>
</protein>
<reference evidence="4" key="1">
    <citation type="submission" date="2022-07" db="EMBL/GenBank/DDBJ databases">
        <title>Phylogenomic reconstructions and comparative analyses of Kickxellomycotina fungi.</title>
        <authorList>
            <person name="Reynolds N.K."/>
            <person name="Stajich J.E."/>
            <person name="Barry K."/>
            <person name="Grigoriev I.V."/>
            <person name="Crous P."/>
            <person name="Smith M.E."/>
        </authorList>
    </citation>
    <scope>NUCLEOTIDE SEQUENCE</scope>
    <source>
        <strain evidence="4">BCRC 34297</strain>
    </source>
</reference>
<keyword evidence="5" id="KW-1185">Reference proteome</keyword>
<dbReference type="SUPFAM" id="SSF52058">
    <property type="entry name" value="L domain-like"/>
    <property type="match status" value="1"/>
</dbReference>
<comment type="caution">
    <text evidence="4">The sequence shown here is derived from an EMBL/GenBank/DDBJ whole genome shotgun (WGS) entry which is preliminary data.</text>
</comment>
<sequence>MRLFAQKGTSPIKHLTPASDSSQGNSRGRSNSVVVGVSLARLPHAHGSVQSHFLAEISSSGTSSSCTLETQALPQAQVADDVEPAVLELLPVSASEAPLETNTSESNEALFLENTAAFIACGESGARLSVQDIRCGAVDLSCRDLVCVLPQIALFATNVTSLNLSRNALTCLPDEIGYLVCLQRIDVSQNRLESLPATLAYCQDLLAIDATQNKLTELPSSMQHCRLLREVMLADNMLESVPSCLWNLGSLKYLNLANNGIRVLPARIFMPGGIAATNRPPTLDLDLYGCPIGQGLTDHVPSPSLVLSARFKYGVVAADSSQHSTSSSSRVSSGSRRNILTLADTIICKMANTNADYPYDLPDHLRERLDSLVICDHCHTLYPADMGVKRWRLIHRQESVWPVEYNFCQAHWCDEKQRIASLFAPRRLESAQSYNEPRRVALAQAQLKISQTCQSLHRTSSTSSLAVLASRLSLSTQANRSVTLENRRKFSLLKRFSSEHQNKRFESALSLAEVGCSASRRSSFLGLRLPSFVASTSSSDILEQEPGTVWQYYEGHIPMLPALPHC</sequence>
<dbReference type="EMBL" id="JANBUH010000404">
    <property type="protein sequence ID" value="KAJ2751415.1"/>
    <property type="molecule type" value="Genomic_DNA"/>
</dbReference>
<dbReference type="SMART" id="SM00369">
    <property type="entry name" value="LRR_TYP"/>
    <property type="match status" value="3"/>
</dbReference>
<keyword evidence="2" id="KW-0677">Repeat</keyword>
<dbReference type="PANTHER" id="PTHR48051">
    <property type="match status" value="1"/>
</dbReference>
<evidence type="ECO:0000256" key="3">
    <source>
        <dbReference type="SAM" id="MobiDB-lite"/>
    </source>
</evidence>
<dbReference type="InterPro" id="IPR003591">
    <property type="entry name" value="Leu-rich_rpt_typical-subtyp"/>
</dbReference>
<dbReference type="GO" id="GO:0005737">
    <property type="term" value="C:cytoplasm"/>
    <property type="evidence" value="ECO:0007669"/>
    <property type="project" value="TreeGrafter"/>
</dbReference>
<feature type="compositionally biased region" description="Low complexity" evidence="3">
    <location>
        <begin position="19"/>
        <end position="30"/>
    </location>
</feature>
<proteinExistence type="predicted"/>
<dbReference type="Proteomes" id="UP001140011">
    <property type="component" value="Unassembled WGS sequence"/>
</dbReference>
<dbReference type="InterPro" id="IPR032675">
    <property type="entry name" value="LRR_dom_sf"/>
</dbReference>
<dbReference type="PANTHER" id="PTHR48051:SF1">
    <property type="entry name" value="RAS SUPPRESSOR PROTEIN 1"/>
    <property type="match status" value="1"/>
</dbReference>
<keyword evidence="1" id="KW-0433">Leucine-rich repeat</keyword>
<evidence type="ECO:0000313" key="5">
    <source>
        <dbReference type="Proteomes" id="UP001140011"/>
    </source>
</evidence>
<dbReference type="SMART" id="SM00364">
    <property type="entry name" value="LRR_BAC"/>
    <property type="match status" value="4"/>
</dbReference>
<accession>A0A9W8LA96</accession>
<evidence type="ECO:0000256" key="2">
    <source>
        <dbReference type="ARBA" id="ARBA00022737"/>
    </source>
</evidence>
<dbReference type="PROSITE" id="PS51450">
    <property type="entry name" value="LRR"/>
    <property type="match status" value="1"/>
</dbReference>
<evidence type="ECO:0000313" key="4">
    <source>
        <dbReference type="EMBL" id="KAJ2751415.1"/>
    </source>
</evidence>
<evidence type="ECO:0000256" key="1">
    <source>
        <dbReference type="ARBA" id="ARBA00022614"/>
    </source>
</evidence>
<gene>
    <name evidence="4" type="ORF">GGI19_004498</name>
</gene>
<dbReference type="OrthoDB" id="660555at2759"/>
<dbReference type="AlphaFoldDB" id="A0A9W8LA96"/>
<name>A0A9W8LA96_9FUNG</name>
<dbReference type="InterPro" id="IPR050216">
    <property type="entry name" value="LRR_domain-containing"/>
</dbReference>
<dbReference type="InterPro" id="IPR001611">
    <property type="entry name" value="Leu-rich_rpt"/>
</dbReference>
<feature type="region of interest" description="Disordered" evidence="3">
    <location>
        <begin position="1"/>
        <end position="30"/>
    </location>
</feature>
<organism evidence="4 5">
    <name type="scientific">Coemansia pectinata</name>
    <dbReference type="NCBI Taxonomy" id="1052879"/>
    <lineage>
        <taxon>Eukaryota</taxon>
        <taxon>Fungi</taxon>
        <taxon>Fungi incertae sedis</taxon>
        <taxon>Zoopagomycota</taxon>
        <taxon>Kickxellomycotina</taxon>
        <taxon>Kickxellomycetes</taxon>
        <taxon>Kickxellales</taxon>
        <taxon>Kickxellaceae</taxon>
        <taxon>Coemansia</taxon>
    </lineage>
</organism>
<dbReference type="Gene3D" id="3.80.10.10">
    <property type="entry name" value="Ribonuclease Inhibitor"/>
    <property type="match status" value="1"/>
</dbReference>